<evidence type="ECO:0000256" key="6">
    <source>
        <dbReference type="SAM" id="MobiDB-lite"/>
    </source>
</evidence>
<protein>
    <recommendedName>
        <fullName evidence="4">Required for respiratory growth protein 9, mitochondrial</fullName>
    </recommendedName>
</protein>
<dbReference type="AlphaFoldDB" id="A0AAN6VLY6"/>
<comment type="similarity">
    <text evidence="3">Belongs to the RRG9 family.</text>
</comment>
<sequence length="315" mass="35728">MDCACRTAALRIFVKNIAHIHVPPRTPTRLAQYQAHLQPSRLYHQRPASVLATASRALHTSCARNGAAEAARAVEAGVEGADKHEDAGARGVTSLPSEPATDPFTPTKPRRRGRTDATSFKARNAASFRAQTAKALEAGPKRLDDRAKSGGRRETNRFKPRSDHRDSDWQPKPKETWMSQKDALTKKFPDGWNPRKKLSPDALVGIRMLHQQFPQEYTTEVLAQKFEVSAEAIRRILKSKWAPDPEKESERQERWFNRGKQVWSHWAAIGKKPPRKWRAEGIVRDPIWNKPRGPNHKDKAARADAQRRLAKRTLF</sequence>
<feature type="region of interest" description="Disordered" evidence="6">
    <location>
        <begin position="76"/>
        <end position="180"/>
    </location>
</feature>
<dbReference type="GO" id="GO:0005739">
    <property type="term" value="C:mitochondrion"/>
    <property type="evidence" value="ECO:0007669"/>
    <property type="project" value="UniProtKB-SubCell"/>
</dbReference>
<reference evidence="7" key="2">
    <citation type="submission" date="2023-05" db="EMBL/GenBank/DDBJ databases">
        <authorList>
            <consortium name="Lawrence Berkeley National Laboratory"/>
            <person name="Steindorff A."/>
            <person name="Hensen N."/>
            <person name="Bonometti L."/>
            <person name="Westerberg I."/>
            <person name="Brannstrom I.O."/>
            <person name="Guillou S."/>
            <person name="Cros-Aarteil S."/>
            <person name="Calhoun S."/>
            <person name="Haridas S."/>
            <person name="Kuo A."/>
            <person name="Mondo S."/>
            <person name="Pangilinan J."/>
            <person name="Riley R."/>
            <person name="Labutti K."/>
            <person name="Andreopoulos B."/>
            <person name="Lipzen A."/>
            <person name="Chen C."/>
            <person name="Yanf M."/>
            <person name="Daum C."/>
            <person name="Ng V."/>
            <person name="Clum A."/>
            <person name="Ohm R."/>
            <person name="Martin F."/>
            <person name="Silar P."/>
            <person name="Natvig D."/>
            <person name="Lalanne C."/>
            <person name="Gautier V."/>
            <person name="Ament-Velasquez S.L."/>
            <person name="Kruys A."/>
            <person name="Hutchinson M.I."/>
            <person name="Powell A.J."/>
            <person name="Barry K."/>
            <person name="Miller A.N."/>
            <person name="Grigoriev I.V."/>
            <person name="Debuchy R."/>
            <person name="Gladieux P."/>
            <person name="Thoren M.H."/>
            <person name="Johannesson H."/>
        </authorList>
    </citation>
    <scope>NUCLEOTIDE SEQUENCE</scope>
    <source>
        <strain evidence="7">CBS 538.74</strain>
    </source>
</reference>
<dbReference type="PANTHER" id="PTHR13475:SF3">
    <property type="entry name" value="NEUGRIN"/>
    <property type="match status" value="1"/>
</dbReference>
<dbReference type="GO" id="GO:0005634">
    <property type="term" value="C:nucleus"/>
    <property type="evidence" value="ECO:0007669"/>
    <property type="project" value="TreeGrafter"/>
</dbReference>
<evidence type="ECO:0000313" key="7">
    <source>
        <dbReference type="EMBL" id="KAK4152760.1"/>
    </source>
</evidence>
<evidence type="ECO:0000256" key="4">
    <source>
        <dbReference type="ARBA" id="ARBA00013566"/>
    </source>
</evidence>
<evidence type="ECO:0000256" key="5">
    <source>
        <dbReference type="ARBA" id="ARBA00022946"/>
    </source>
</evidence>
<dbReference type="InterPro" id="IPR010487">
    <property type="entry name" value="NGRN/Rrg9"/>
</dbReference>
<evidence type="ECO:0000256" key="1">
    <source>
        <dbReference type="ARBA" id="ARBA00003548"/>
    </source>
</evidence>
<organism evidence="7 8">
    <name type="scientific">Chaetomidium leptoderma</name>
    <dbReference type="NCBI Taxonomy" id="669021"/>
    <lineage>
        <taxon>Eukaryota</taxon>
        <taxon>Fungi</taxon>
        <taxon>Dikarya</taxon>
        <taxon>Ascomycota</taxon>
        <taxon>Pezizomycotina</taxon>
        <taxon>Sordariomycetes</taxon>
        <taxon>Sordariomycetidae</taxon>
        <taxon>Sordariales</taxon>
        <taxon>Chaetomiaceae</taxon>
        <taxon>Chaetomidium</taxon>
    </lineage>
</organism>
<comment type="caution">
    <text evidence="7">The sequence shown here is derived from an EMBL/GenBank/DDBJ whole genome shotgun (WGS) entry which is preliminary data.</text>
</comment>
<feature type="region of interest" description="Disordered" evidence="6">
    <location>
        <begin position="280"/>
        <end position="315"/>
    </location>
</feature>
<comment type="subcellular location">
    <subcellularLocation>
        <location evidence="2">Mitochondrion</location>
    </subcellularLocation>
</comment>
<dbReference type="PANTHER" id="PTHR13475">
    <property type="entry name" value="NEUGRIN"/>
    <property type="match status" value="1"/>
</dbReference>
<proteinExistence type="inferred from homology"/>
<dbReference type="Proteomes" id="UP001302745">
    <property type="component" value="Unassembled WGS sequence"/>
</dbReference>
<dbReference type="EMBL" id="MU856963">
    <property type="protein sequence ID" value="KAK4152760.1"/>
    <property type="molecule type" value="Genomic_DNA"/>
</dbReference>
<evidence type="ECO:0000256" key="2">
    <source>
        <dbReference type="ARBA" id="ARBA00004173"/>
    </source>
</evidence>
<evidence type="ECO:0000256" key="3">
    <source>
        <dbReference type="ARBA" id="ARBA00010895"/>
    </source>
</evidence>
<dbReference type="Pfam" id="PF06413">
    <property type="entry name" value="Neugrin"/>
    <property type="match status" value="1"/>
</dbReference>
<feature type="compositionally biased region" description="Basic and acidic residues" evidence="6">
    <location>
        <begin position="295"/>
        <end position="307"/>
    </location>
</feature>
<evidence type="ECO:0000313" key="8">
    <source>
        <dbReference type="Proteomes" id="UP001302745"/>
    </source>
</evidence>
<name>A0AAN6VLY6_9PEZI</name>
<reference evidence="7" key="1">
    <citation type="journal article" date="2023" name="Mol. Phylogenet. Evol.">
        <title>Genome-scale phylogeny and comparative genomics of the fungal order Sordariales.</title>
        <authorList>
            <person name="Hensen N."/>
            <person name="Bonometti L."/>
            <person name="Westerberg I."/>
            <person name="Brannstrom I.O."/>
            <person name="Guillou S."/>
            <person name="Cros-Aarteil S."/>
            <person name="Calhoun S."/>
            <person name="Haridas S."/>
            <person name="Kuo A."/>
            <person name="Mondo S."/>
            <person name="Pangilinan J."/>
            <person name="Riley R."/>
            <person name="LaButti K."/>
            <person name="Andreopoulos B."/>
            <person name="Lipzen A."/>
            <person name="Chen C."/>
            <person name="Yan M."/>
            <person name="Daum C."/>
            <person name="Ng V."/>
            <person name="Clum A."/>
            <person name="Steindorff A."/>
            <person name="Ohm R.A."/>
            <person name="Martin F."/>
            <person name="Silar P."/>
            <person name="Natvig D.O."/>
            <person name="Lalanne C."/>
            <person name="Gautier V."/>
            <person name="Ament-Velasquez S.L."/>
            <person name="Kruys A."/>
            <person name="Hutchinson M.I."/>
            <person name="Powell A.J."/>
            <person name="Barry K."/>
            <person name="Miller A.N."/>
            <person name="Grigoriev I.V."/>
            <person name="Debuchy R."/>
            <person name="Gladieux P."/>
            <person name="Hiltunen Thoren M."/>
            <person name="Johannesson H."/>
        </authorList>
    </citation>
    <scope>NUCLEOTIDE SEQUENCE</scope>
    <source>
        <strain evidence="7">CBS 538.74</strain>
    </source>
</reference>
<keyword evidence="5" id="KW-0809">Transit peptide</keyword>
<feature type="compositionally biased region" description="Basic and acidic residues" evidence="6">
    <location>
        <begin position="139"/>
        <end position="175"/>
    </location>
</feature>
<keyword evidence="8" id="KW-1185">Reference proteome</keyword>
<comment type="function">
    <text evidence="1">Required for respiratory activity and maintenance and expression of the mitochondrial genome.</text>
</comment>
<gene>
    <name evidence="7" type="ORF">C8A00DRAFT_15965</name>
</gene>
<accession>A0AAN6VLY6</accession>